<evidence type="ECO:0000256" key="4">
    <source>
        <dbReference type="ARBA" id="ARBA00022801"/>
    </source>
</evidence>
<evidence type="ECO:0000256" key="7">
    <source>
        <dbReference type="ARBA" id="ARBA00038437"/>
    </source>
</evidence>
<reference evidence="16 17" key="1">
    <citation type="submission" date="2019-09" db="EMBL/GenBank/DDBJ databases">
        <title>Genome Sequence of Larkinella sp MA1.</title>
        <authorList>
            <person name="Srinivasan S."/>
        </authorList>
    </citation>
    <scope>NUCLEOTIDE SEQUENCE [LARGE SCALE GENOMIC DNA]</scope>
    <source>
        <strain evidence="16 17">MA1</strain>
    </source>
</reference>
<keyword evidence="5 11" id="KW-0347">Helicase</keyword>
<dbReference type="InterPro" id="IPR044742">
    <property type="entry name" value="DEAD/DEAH_RhlB"/>
</dbReference>
<gene>
    <name evidence="16" type="ORF">F0P93_24765</name>
</gene>
<evidence type="ECO:0000256" key="9">
    <source>
        <dbReference type="ARBA" id="ARBA00074363"/>
    </source>
</evidence>
<evidence type="ECO:0000256" key="8">
    <source>
        <dbReference type="ARBA" id="ARBA00047984"/>
    </source>
</evidence>
<evidence type="ECO:0000256" key="5">
    <source>
        <dbReference type="ARBA" id="ARBA00022806"/>
    </source>
</evidence>
<accession>A0A5N1J8N8</accession>
<dbReference type="PROSITE" id="PS51194">
    <property type="entry name" value="HELICASE_CTER"/>
    <property type="match status" value="1"/>
</dbReference>
<dbReference type="PROSITE" id="PS51195">
    <property type="entry name" value="Q_MOTIF"/>
    <property type="match status" value="1"/>
</dbReference>
<dbReference type="InterPro" id="IPR050079">
    <property type="entry name" value="DEAD_box_RNA_helicase"/>
</dbReference>
<dbReference type="Gene3D" id="3.40.50.300">
    <property type="entry name" value="P-loop containing nucleotide triphosphate hydrolases"/>
    <property type="match status" value="2"/>
</dbReference>
<dbReference type="PANTHER" id="PTHR47959:SF13">
    <property type="entry name" value="ATP-DEPENDENT RNA HELICASE RHLE"/>
    <property type="match status" value="1"/>
</dbReference>
<dbReference type="GO" id="GO:0016787">
    <property type="term" value="F:hydrolase activity"/>
    <property type="evidence" value="ECO:0007669"/>
    <property type="project" value="UniProtKB-KW"/>
</dbReference>
<dbReference type="InterPro" id="IPR014014">
    <property type="entry name" value="RNA_helicase_DEAD_Q_motif"/>
</dbReference>
<dbReference type="CDD" id="cd18787">
    <property type="entry name" value="SF2_C_DEAD"/>
    <property type="match status" value="1"/>
</dbReference>
<comment type="caution">
    <text evidence="16">The sequence shown here is derived from an EMBL/GenBank/DDBJ whole genome shotgun (WGS) entry which is preliminary data.</text>
</comment>
<evidence type="ECO:0000256" key="3">
    <source>
        <dbReference type="ARBA" id="ARBA00022741"/>
    </source>
</evidence>
<evidence type="ECO:0000256" key="10">
    <source>
        <dbReference type="PROSITE-ProRule" id="PRU00552"/>
    </source>
</evidence>
<name>A0A5N1J8N8_9BACT</name>
<dbReference type="PROSITE" id="PS51192">
    <property type="entry name" value="HELICASE_ATP_BIND_1"/>
    <property type="match status" value="1"/>
</dbReference>
<dbReference type="InterPro" id="IPR027417">
    <property type="entry name" value="P-loop_NTPase"/>
</dbReference>
<dbReference type="EC" id="3.6.4.13" evidence="1"/>
<evidence type="ECO:0000259" key="14">
    <source>
        <dbReference type="PROSITE" id="PS51194"/>
    </source>
</evidence>
<evidence type="ECO:0000256" key="2">
    <source>
        <dbReference type="ARBA" id="ARBA00022490"/>
    </source>
</evidence>
<dbReference type="PROSITE" id="PS00039">
    <property type="entry name" value="DEAD_ATP_HELICASE"/>
    <property type="match status" value="1"/>
</dbReference>
<keyword evidence="6 11" id="KW-0067">ATP-binding</keyword>
<dbReference type="GO" id="GO:0009266">
    <property type="term" value="P:response to temperature stimulus"/>
    <property type="evidence" value="ECO:0007669"/>
    <property type="project" value="UniProtKB-ARBA"/>
</dbReference>
<proteinExistence type="inferred from homology"/>
<dbReference type="CDD" id="cd00268">
    <property type="entry name" value="DEADc"/>
    <property type="match status" value="1"/>
</dbReference>
<dbReference type="PANTHER" id="PTHR47959">
    <property type="entry name" value="ATP-DEPENDENT RNA HELICASE RHLE-RELATED"/>
    <property type="match status" value="1"/>
</dbReference>
<dbReference type="SUPFAM" id="SSF52540">
    <property type="entry name" value="P-loop containing nucleoside triphosphate hydrolases"/>
    <property type="match status" value="1"/>
</dbReference>
<keyword evidence="17" id="KW-1185">Reference proteome</keyword>
<feature type="short sequence motif" description="Q motif" evidence="10">
    <location>
        <begin position="1"/>
        <end position="29"/>
    </location>
</feature>
<organism evidence="16 17">
    <name type="scientific">Larkinella humicola</name>
    <dbReference type="NCBI Taxonomy" id="2607654"/>
    <lineage>
        <taxon>Bacteria</taxon>
        <taxon>Pseudomonadati</taxon>
        <taxon>Bacteroidota</taxon>
        <taxon>Cytophagia</taxon>
        <taxon>Cytophagales</taxon>
        <taxon>Spirosomataceae</taxon>
        <taxon>Larkinella</taxon>
    </lineage>
</organism>
<evidence type="ECO:0000256" key="1">
    <source>
        <dbReference type="ARBA" id="ARBA00012552"/>
    </source>
</evidence>
<comment type="similarity">
    <text evidence="7 11">Belongs to the DEAD box helicase family.</text>
</comment>
<dbReference type="RefSeq" id="WP_150880421.1">
    <property type="nucleotide sequence ID" value="NZ_VTWS01000007.1"/>
</dbReference>
<dbReference type="SMART" id="SM00487">
    <property type="entry name" value="DEXDc"/>
    <property type="match status" value="1"/>
</dbReference>
<dbReference type="SMART" id="SM00490">
    <property type="entry name" value="HELICc"/>
    <property type="match status" value="1"/>
</dbReference>
<evidence type="ECO:0000256" key="12">
    <source>
        <dbReference type="SAM" id="MobiDB-lite"/>
    </source>
</evidence>
<feature type="region of interest" description="Disordered" evidence="12">
    <location>
        <begin position="372"/>
        <end position="422"/>
    </location>
</feature>
<dbReference type="GO" id="GO:0003724">
    <property type="term" value="F:RNA helicase activity"/>
    <property type="evidence" value="ECO:0007669"/>
    <property type="project" value="UniProtKB-EC"/>
</dbReference>
<feature type="domain" description="Helicase ATP-binding" evidence="13">
    <location>
        <begin position="32"/>
        <end position="208"/>
    </location>
</feature>
<evidence type="ECO:0000313" key="16">
    <source>
        <dbReference type="EMBL" id="KAA9347845.1"/>
    </source>
</evidence>
<feature type="compositionally biased region" description="Low complexity" evidence="12">
    <location>
        <begin position="380"/>
        <end position="396"/>
    </location>
</feature>
<dbReference type="InterPro" id="IPR014001">
    <property type="entry name" value="Helicase_ATP-bd"/>
</dbReference>
<evidence type="ECO:0000256" key="6">
    <source>
        <dbReference type="ARBA" id="ARBA00022840"/>
    </source>
</evidence>
<dbReference type="InterPro" id="IPR000629">
    <property type="entry name" value="RNA-helicase_DEAD-box_CS"/>
</dbReference>
<evidence type="ECO:0000259" key="13">
    <source>
        <dbReference type="PROSITE" id="PS51192"/>
    </source>
</evidence>
<dbReference type="EMBL" id="VTWS01000007">
    <property type="protein sequence ID" value="KAA9347845.1"/>
    <property type="molecule type" value="Genomic_DNA"/>
</dbReference>
<protein>
    <recommendedName>
        <fullName evidence="9">DEAD-box ATP-dependent RNA helicase RhpA</fullName>
        <ecNumber evidence="1">3.6.4.13</ecNumber>
    </recommendedName>
</protein>
<dbReference type="InterPro" id="IPR001650">
    <property type="entry name" value="Helicase_C-like"/>
</dbReference>
<dbReference type="GO" id="GO:0042255">
    <property type="term" value="P:ribosome assembly"/>
    <property type="evidence" value="ECO:0007669"/>
    <property type="project" value="UniProtKB-ARBA"/>
</dbReference>
<keyword evidence="3 11" id="KW-0547">Nucleotide-binding</keyword>
<evidence type="ECO:0000259" key="15">
    <source>
        <dbReference type="PROSITE" id="PS51195"/>
    </source>
</evidence>
<comment type="catalytic activity">
    <reaction evidence="8">
        <text>ATP + H2O = ADP + phosphate + H(+)</text>
        <dbReference type="Rhea" id="RHEA:13065"/>
        <dbReference type="ChEBI" id="CHEBI:15377"/>
        <dbReference type="ChEBI" id="CHEBI:15378"/>
        <dbReference type="ChEBI" id="CHEBI:30616"/>
        <dbReference type="ChEBI" id="CHEBI:43474"/>
        <dbReference type="ChEBI" id="CHEBI:456216"/>
        <dbReference type="EC" id="3.6.4.13"/>
    </reaction>
</comment>
<dbReference type="GO" id="GO:0003676">
    <property type="term" value="F:nucleic acid binding"/>
    <property type="evidence" value="ECO:0007669"/>
    <property type="project" value="InterPro"/>
</dbReference>
<dbReference type="GO" id="GO:0005524">
    <property type="term" value="F:ATP binding"/>
    <property type="evidence" value="ECO:0007669"/>
    <property type="project" value="UniProtKB-KW"/>
</dbReference>
<dbReference type="Pfam" id="PF00270">
    <property type="entry name" value="DEAD"/>
    <property type="match status" value="1"/>
</dbReference>
<sequence>MSFTKLALIEPILKALSAEGYTTPTPIQEQAIPILLERRDLLGCAQTGTGKTAAFAIPILQILEAEKGPERGPRPIKALILTPTRELAIQIGESFAAYGKYLNLRHTVIFGGVPQHSQTLALKAGVDIMIATPGRLLDLMNQRFVHLQHIELFVLDEADRMLDMGFIHDVKKVIAKLPAQRQSLFFSATMPPDVSKLADTILRKPVRVEVTPVSSTAEKVKQAVYFVDKTDKKRLLIHLLNDKAIESALVFARTKHGADKVAKDLLKAGIQAEAIHGNKSQNARQRALTNFKNRQTRVLVATDIAARGIDVDELSHVINYELPNVPETYVHRIGRTGRAGHDGIALSFCDAEEKEYLRDINKLITKSIPVVDNHPYPMETAAASSGTGQSSRTQSGNGANGSRGESAGSDFRGGSRRRFGRR</sequence>
<dbReference type="InterPro" id="IPR011545">
    <property type="entry name" value="DEAD/DEAH_box_helicase_dom"/>
</dbReference>
<dbReference type="GO" id="GO:0005829">
    <property type="term" value="C:cytosol"/>
    <property type="evidence" value="ECO:0007669"/>
    <property type="project" value="TreeGrafter"/>
</dbReference>
<feature type="domain" description="Helicase C-terminal" evidence="14">
    <location>
        <begin position="231"/>
        <end position="382"/>
    </location>
</feature>
<feature type="domain" description="DEAD-box RNA helicase Q" evidence="15">
    <location>
        <begin position="1"/>
        <end position="29"/>
    </location>
</feature>
<evidence type="ECO:0000313" key="17">
    <source>
        <dbReference type="Proteomes" id="UP000326344"/>
    </source>
</evidence>
<keyword evidence="2" id="KW-0963">Cytoplasm</keyword>
<dbReference type="Pfam" id="PF00271">
    <property type="entry name" value="Helicase_C"/>
    <property type="match status" value="1"/>
</dbReference>
<dbReference type="FunFam" id="3.40.50.300:FF:000108">
    <property type="entry name" value="ATP-dependent RNA helicase RhlE"/>
    <property type="match status" value="1"/>
</dbReference>
<keyword evidence="4 11" id="KW-0378">Hydrolase</keyword>
<dbReference type="AlphaFoldDB" id="A0A5N1J8N8"/>
<dbReference type="Proteomes" id="UP000326344">
    <property type="component" value="Unassembled WGS sequence"/>
</dbReference>
<evidence type="ECO:0000256" key="11">
    <source>
        <dbReference type="RuleBase" id="RU000492"/>
    </source>
</evidence>